<feature type="non-terminal residue" evidence="2">
    <location>
        <position position="1"/>
    </location>
</feature>
<dbReference type="RefSeq" id="XP_009165510.1">
    <property type="nucleotide sequence ID" value="XM_009167246.1"/>
</dbReference>
<evidence type="ECO:0000313" key="3">
    <source>
        <dbReference type="Proteomes" id="UP000054324"/>
    </source>
</evidence>
<feature type="region of interest" description="Disordered" evidence="1">
    <location>
        <begin position="42"/>
        <end position="68"/>
    </location>
</feature>
<dbReference type="CTD" id="20317081"/>
<protein>
    <submittedName>
        <fullName evidence="2">Uncharacterized protein</fullName>
    </submittedName>
</protein>
<evidence type="ECO:0000313" key="2">
    <source>
        <dbReference type="EMBL" id="KER30748.1"/>
    </source>
</evidence>
<name>A0A074ZTH8_OPIVI</name>
<dbReference type="GeneID" id="20317081"/>
<dbReference type="KEGG" id="ovi:T265_02893"/>
<evidence type="ECO:0000256" key="1">
    <source>
        <dbReference type="SAM" id="MobiDB-lite"/>
    </source>
</evidence>
<organism evidence="2 3">
    <name type="scientific">Opisthorchis viverrini</name>
    <name type="common">Southeast Asian liver fluke</name>
    <dbReference type="NCBI Taxonomy" id="6198"/>
    <lineage>
        <taxon>Eukaryota</taxon>
        <taxon>Metazoa</taxon>
        <taxon>Spiralia</taxon>
        <taxon>Lophotrochozoa</taxon>
        <taxon>Platyhelminthes</taxon>
        <taxon>Trematoda</taxon>
        <taxon>Digenea</taxon>
        <taxon>Opisthorchiida</taxon>
        <taxon>Opisthorchiata</taxon>
        <taxon>Opisthorchiidae</taxon>
        <taxon>Opisthorchis</taxon>
    </lineage>
</organism>
<dbReference type="EMBL" id="KL596656">
    <property type="protein sequence ID" value="KER30748.1"/>
    <property type="molecule type" value="Genomic_DNA"/>
</dbReference>
<keyword evidence="3" id="KW-1185">Reference proteome</keyword>
<proteinExistence type="predicted"/>
<reference evidence="2 3" key="1">
    <citation type="submission" date="2013-11" db="EMBL/GenBank/DDBJ databases">
        <title>Opisthorchis viverrini - life in the bile duct.</title>
        <authorList>
            <person name="Young N.D."/>
            <person name="Nagarajan N."/>
            <person name="Lin S.J."/>
            <person name="Korhonen P.K."/>
            <person name="Jex A.R."/>
            <person name="Hall R.S."/>
            <person name="Safavi-Hemami H."/>
            <person name="Kaewkong W."/>
            <person name="Bertrand D."/>
            <person name="Gao S."/>
            <person name="Seet Q."/>
            <person name="Wongkham S."/>
            <person name="Teh B.T."/>
            <person name="Wongkham C."/>
            <person name="Intapan P.M."/>
            <person name="Maleewong W."/>
            <person name="Yang X."/>
            <person name="Hu M."/>
            <person name="Wang Z."/>
            <person name="Hofmann A."/>
            <person name="Sternberg P.W."/>
            <person name="Tan P."/>
            <person name="Wang J."/>
            <person name="Gasser R.B."/>
        </authorList>
    </citation>
    <scope>NUCLEOTIDE SEQUENCE [LARGE SCALE GENOMIC DNA]</scope>
</reference>
<dbReference type="AlphaFoldDB" id="A0A074ZTH8"/>
<feature type="non-terminal residue" evidence="2">
    <location>
        <position position="68"/>
    </location>
</feature>
<sequence>CPMAMEAMRRSLQVSSRLDCQKERTISAPKYHVTIRKHERLDTARLSKPTQGKSIGRDRVRTTGLPVS</sequence>
<gene>
    <name evidence="2" type="ORF">T265_02893</name>
</gene>
<dbReference type="Proteomes" id="UP000054324">
    <property type="component" value="Unassembled WGS sequence"/>
</dbReference>
<accession>A0A074ZTH8</accession>